<evidence type="ECO:0000313" key="4">
    <source>
        <dbReference type="Proteomes" id="UP000429811"/>
    </source>
</evidence>
<evidence type="ECO:0000313" key="3">
    <source>
        <dbReference type="EMBL" id="MSB50242.1"/>
    </source>
</evidence>
<dbReference type="Proteomes" id="UP001211173">
    <property type="component" value="Unassembled WGS sequence"/>
</dbReference>
<name>A0A6I2RIQ3_FLAPL</name>
<dbReference type="EMBL" id="WKPO01000028">
    <property type="protein sequence ID" value="MSB50242.1"/>
    <property type="molecule type" value="Genomic_DNA"/>
</dbReference>
<organism evidence="3 4">
    <name type="scientific">Flavonifractor plautii</name>
    <name type="common">Fusobacterium plautii</name>
    <dbReference type="NCBI Taxonomy" id="292800"/>
    <lineage>
        <taxon>Bacteria</taxon>
        <taxon>Bacillati</taxon>
        <taxon>Bacillota</taxon>
        <taxon>Clostridia</taxon>
        <taxon>Eubacteriales</taxon>
        <taxon>Oscillospiraceae</taxon>
        <taxon>Flavonifractor</taxon>
    </lineage>
</organism>
<dbReference type="EMBL" id="JAQLWV010000061">
    <property type="protein sequence ID" value="MDB7935946.1"/>
    <property type="molecule type" value="Genomic_DNA"/>
</dbReference>
<feature type="region of interest" description="Disordered" evidence="1">
    <location>
        <begin position="1"/>
        <end position="29"/>
    </location>
</feature>
<comment type="caution">
    <text evidence="3">The sequence shown here is derived from an EMBL/GenBank/DDBJ whole genome shotgun (WGS) entry which is preliminary data.</text>
</comment>
<dbReference type="GeneID" id="63971362"/>
<reference evidence="3 4" key="1">
    <citation type="journal article" date="2019" name="Nat. Med.">
        <title>A library of human gut bacterial isolates paired with longitudinal multiomics data enables mechanistic microbiome research.</title>
        <authorList>
            <person name="Poyet M."/>
            <person name="Groussin M."/>
            <person name="Gibbons S.M."/>
            <person name="Avila-Pacheco J."/>
            <person name="Jiang X."/>
            <person name="Kearney S.M."/>
            <person name="Perrotta A.R."/>
            <person name="Berdy B."/>
            <person name="Zhao S."/>
            <person name="Lieberman T.D."/>
            <person name="Swanson P.K."/>
            <person name="Smith M."/>
            <person name="Roesemann S."/>
            <person name="Alexander J.E."/>
            <person name="Rich S.A."/>
            <person name="Livny J."/>
            <person name="Vlamakis H."/>
            <person name="Clish C."/>
            <person name="Bullock K."/>
            <person name="Deik A."/>
            <person name="Scott J."/>
            <person name="Pierce K.A."/>
            <person name="Xavier R.J."/>
            <person name="Alm E.J."/>
        </authorList>
    </citation>
    <scope>NUCLEOTIDE SEQUENCE [LARGE SCALE GENOMIC DNA]</scope>
    <source>
        <strain evidence="3 4">BIOML-A5</strain>
    </source>
</reference>
<proteinExistence type="predicted"/>
<protein>
    <submittedName>
        <fullName evidence="3">Uncharacterized protein</fullName>
    </submittedName>
</protein>
<sequence length="76" mass="8657">MSFRGLTEADGPEGERPLPAPAEEPEGVTVTDTSGYYRMTFCPGNLVYYYMDDYWNFWFQGTGEAELYPLLLEQTA</sequence>
<reference evidence="2" key="2">
    <citation type="submission" date="2023-01" db="EMBL/GenBank/DDBJ databases">
        <title>Human gut microbiome strain richness.</title>
        <authorList>
            <person name="Chen-Liaw A."/>
        </authorList>
    </citation>
    <scope>NUCLEOTIDE SEQUENCE</scope>
    <source>
        <strain evidence="2">1001287st1_F4_1001285I_161205</strain>
    </source>
</reference>
<evidence type="ECO:0000313" key="2">
    <source>
        <dbReference type="EMBL" id="MDB7935946.1"/>
    </source>
</evidence>
<evidence type="ECO:0000256" key="1">
    <source>
        <dbReference type="SAM" id="MobiDB-lite"/>
    </source>
</evidence>
<dbReference type="Proteomes" id="UP000429811">
    <property type="component" value="Unassembled WGS sequence"/>
</dbReference>
<dbReference type="RefSeq" id="WP_007493408.1">
    <property type="nucleotide sequence ID" value="NZ_BAABXT010000001.1"/>
</dbReference>
<accession>A0A6I2RIQ3</accession>
<gene>
    <name evidence="3" type="ORF">GKE90_16300</name>
    <name evidence="2" type="ORF">PNE06_22930</name>
</gene>
<dbReference type="AlphaFoldDB" id="A0A6I2RIQ3"/>